<proteinExistence type="evidence at transcript level"/>
<dbReference type="Gene3D" id="4.10.110.10">
    <property type="entry name" value="Spasmolytic Protein, domain 1"/>
    <property type="match status" value="1"/>
</dbReference>
<evidence type="ECO:0000256" key="5">
    <source>
        <dbReference type="ARBA" id="ARBA00022685"/>
    </source>
</evidence>
<evidence type="ECO:0000256" key="16">
    <source>
        <dbReference type="ARBA" id="ARBA00042573"/>
    </source>
</evidence>
<feature type="signal peptide" evidence="19">
    <location>
        <begin position="1"/>
        <end position="19"/>
    </location>
</feature>
<evidence type="ECO:0000256" key="17">
    <source>
        <dbReference type="PROSITE-ProRule" id="PRU00779"/>
    </source>
</evidence>
<evidence type="ECO:0000256" key="19">
    <source>
        <dbReference type="SAM" id="SignalP"/>
    </source>
</evidence>
<dbReference type="GO" id="GO:0035805">
    <property type="term" value="C:egg coat"/>
    <property type="evidence" value="ECO:0007669"/>
    <property type="project" value="UniProtKB-SubCell"/>
</dbReference>
<evidence type="ECO:0000256" key="12">
    <source>
        <dbReference type="ARBA" id="ARBA00024183"/>
    </source>
</evidence>
<dbReference type="Gene3D" id="2.60.40.4100">
    <property type="entry name" value="Zona pellucida, ZP-C domain"/>
    <property type="match status" value="1"/>
</dbReference>
<dbReference type="InterPro" id="IPR042235">
    <property type="entry name" value="ZP-C_dom"/>
</dbReference>
<feature type="disulfide bond" evidence="17">
    <location>
        <begin position="346"/>
        <end position="372"/>
    </location>
</feature>
<dbReference type="GO" id="GO:0032190">
    <property type="term" value="F:acrosin binding"/>
    <property type="evidence" value="ECO:0007669"/>
    <property type="project" value="TreeGrafter"/>
</dbReference>
<keyword evidence="2" id="KW-1003">Cell membrane</keyword>
<evidence type="ECO:0000256" key="1">
    <source>
        <dbReference type="ARBA" id="ARBA00004251"/>
    </source>
</evidence>
<feature type="domain" description="ZP" evidence="20">
    <location>
        <begin position="387"/>
        <end position="670"/>
    </location>
</feature>
<dbReference type="Pfam" id="PF00100">
    <property type="entry name" value="Zona_pellucida"/>
    <property type="match status" value="1"/>
</dbReference>
<dbReference type="AlphaFoldDB" id="U5XVN5"/>
<keyword evidence="4" id="KW-0272">Extracellular matrix</keyword>
<accession>U5XVN5</accession>
<dbReference type="PROSITE" id="PS51034">
    <property type="entry name" value="ZP_2"/>
    <property type="match status" value="1"/>
</dbReference>
<keyword evidence="5" id="KW-0165">Cleavage on pair of basic residues</keyword>
<dbReference type="PANTHER" id="PTHR23343">
    <property type="entry name" value="ZONA PELLUCIDA SPERM-BINDING PROTEIN"/>
    <property type="match status" value="1"/>
</dbReference>
<sequence>MAGSWCLFQILAVCAYCHAVPQWSDLPQNLQALMIQQTDQQFQLQKPAQQTSQQFQPQKPAQQTSQQFLPQKPAQTSQQFQPQKPAEQTSQQFQPQKPAEQTSQQFQPQKPAEQTSQQFPLQKPVQQLTNQQYRLEKPVQQLTNQQFPLQKPVQQLTNQQFPLQKAVQKLTNQQFGLEKTVQQLTNQQFHLQKPVQQLTHQQLPLQEPVHQLTDQHFPLEQPVQQFTNRQFPLQKTVQQLTDQQFQLQKPVQQLTNQQFQLQKPVQQLTNQQFPLQKPVQQLTNQQFPLQKPVQQPVQPLTNQQFPLRKPVQQLTKPQFPLQKPVQQLVKQQFQKPVVQAEPFDKCVVADFEQIQCGPPGISGAECEAINCCFNGQQCLYLVLVTVQCIRDGQFVVVVSRDVILPRLSLDSVHLLGGNDPPCAPVGSTPSFVIYQFPVTACGTSVMEDSGYVVYENRITSSYEVEIGPYGSITRDSHFEFLFQCRYSGTSVEALVVEVNSVPPPPPVPAPGPFRVELRLANGQCVTKGCAEGGDQAYMSYYSHTHYPITKVLREPVYVQVHIMERTDPNIVLMLGHCWATSTPNPLSLRQWDLHIDGCPYRDDRYLTTMVPVTGSTGLQFPTQNKRFIVKMFTCVDPASLAALQETIFIHCSTEVCHPSSDSCEQSCTRERRDTRINAVSGKQTVVSSGEVTMVM</sequence>
<dbReference type="Pfam" id="PF00088">
    <property type="entry name" value="Trefoil"/>
    <property type="match status" value="1"/>
</dbReference>
<keyword evidence="6" id="KW-0812">Transmembrane</keyword>
<feature type="domain" description="P-type" evidence="21">
    <location>
        <begin position="344"/>
        <end position="382"/>
    </location>
</feature>
<evidence type="ECO:0000256" key="7">
    <source>
        <dbReference type="ARBA" id="ARBA00022989"/>
    </source>
</evidence>
<keyword evidence="11" id="KW-0278">Fertilization</keyword>
<dbReference type="GO" id="GO:0007339">
    <property type="term" value="P:binding of sperm to zona pellucida"/>
    <property type="evidence" value="ECO:0007669"/>
    <property type="project" value="TreeGrafter"/>
</dbReference>
<evidence type="ECO:0000259" key="21">
    <source>
        <dbReference type="PROSITE" id="PS51448"/>
    </source>
</evidence>
<feature type="region of interest" description="Disordered" evidence="18">
    <location>
        <begin position="44"/>
        <end position="119"/>
    </location>
</feature>
<dbReference type="SMART" id="SM00241">
    <property type="entry name" value="ZP"/>
    <property type="match status" value="1"/>
</dbReference>
<dbReference type="InterPro" id="IPR055356">
    <property type="entry name" value="ZP-N"/>
</dbReference>
<evidence type="ECO:0000259" key="20">
    <source>
        <dbReference type="PROSITE" id="PS51034"/>
    </source>
</evidence>
<evidence type="ECO:0000256" key="10">
    <source>
        <dbReference type="ARBA" id="ARBA00023180"/>
    </source>
</evidence>
<feature type="compositionally biased region" description="Polar residues" evidence="18">
    <location>
        <begin position="73"/>
        <end position="119"/>
    </location>
</feature>
<dbReference type="InterPro" id="IPR051148">
    <property type="entry name" value="Zona_Pellucida_Domain_gp"/>
</dbReference>
<evidence type="ECO:0000256" key="15">
    <source>
        <dbReference type="ARBA" id="ARBA00042273"/>
    </source>
</evidence>
<evidence type="ECO:0000256" key="14">
    <source>
        <dbReference type="ARBA" id="ARBA00040238"/>
    </source>
</evidence>
<evidence type="ECO:0000256" key="4">
    <source>
        <dbReference type="ARBA" id="ARBA00022530"/>
    </source>
</evidence>
<comment type="function">
    <text evidence="13">Component of the zona pellucida, an extracellular matrix surrounding oocytes which mediates sperm binding, induction of the acrosome reaction and prevents post-fertilization polyspermy. The zona pellucida is composed of 3 to 4 glycoproteins, ZP1, ZP2, ZP3, and ZP4. ZP4 may act as a sperm receptor.</text>
</comment>
<evidence type="ECO:0000256" key="18">
    <source>
        <dbReference type="SAM" id="MobiDB-lite"/>
    </source>
</evidence>
<keyword evidence="8" id="KW-0472">Membrane</keyword>
<comment type="caution">
    <text evidence="17">Lacks conserved residue(s) required for the propagation of feature annotation.</text>
</comment>
<evidence type="ECO:0000256" key="8">
    <source>
        <dbReference type="ARBA" id="ARBA00023136"/>
    </source>
</evidence>
<dbReference type="InterPro" id="IPR044913">
    <property type="entry name" value="P_trefoil_dom_sf"/>
</dbReference>
<name>U5XVN5_CARAU</name>
<dbReference type="Gene3D" id="2.60.40.3210">
    <property type="entry name" value="Zona pellucida, ZP-N domain"/>
    <property type="match status" value="1"/>
</dbReference>
<dbReference type="EMBL" id="KF373231">
    <property type="protein sequence ID" value="AGZ80882.1"/>
    <property type="molecule type" value="mRNA"/>
</dbReference>
<evidence type="ECO:0000313" key="22">
    <source>
        <dbReference type="EMBL" id="AGZ80882.1"/>
    </source>
</evidence>
<evidence type="ECO:0000256" key="9">
    <source>
        <dbReference type="ARBA" id="ARBA00023157"/>
    </source>
</evidence>
<keyword evidence="9 17" id="KW-1015">Disulfide bond</keyword>
<dbReference type="Pfam" id="PF23344">
    <property type="entry name" value="ZP-N"/>
    <property type="match status" value="1"/>
</dbReference>
<evidence type="ECO:0000256" key="3">
    <source>
        <dbReference type="ARBA" id="ARBA00022525"/>
    </source>
</evidence>
<dbReference type="InterPro" id="IPR001507">
    <property type="entry name" value="ZP_dom"/>
</dbReference>
<dbReference type="SMART" id="SM00018">
    <property type="entry name" value="PD"/>
    <property type="match status" value="1"/>
</dbReference>
<evidence type="ECO:0000256" key="6">
    <source>
        <dbReference type="ARBA" id="ARBA00022692"/>
    </source>
</evidence>
<dbReference type="InterPro" id="IPR055355">
    <property type="entry name" value="ZP-C"/>
</dbReference>
<dbReference type="PROSITE" id="PS51448">
    <property type="entry name" value="P_TREFOIL_2"/>
    <property type="match status" value="1"/>
</dbReference>
<organism evidence="22">
    <name type="scientific">Carassius auratus ssp. 'Pengze'</name>
    <name type="common">Pengze crucian carp</name>
    <dbReference type="NCBI Taxonomy" id="564874"/>
    <lineage>
        <taxon>Eukaryota</taxon>
        <taxon>Metazoa</taxon>
        <taxon>Chordata</taxon>
        <taxon>Craniata</taxon>
        <taxon>Vertebrata</taxon>
        <taxon>Euteleostomi</taxon>
        <taxon>Actinopterygii</taxon>
        <taxon>Neopterygii</taxon>
        <taxon>Teleostei</taxon>
        <taxon>Ostariophysi</taxon>
        <taxon>Cypriniformes</taxon>
        <taxon>Cyprinidae</taxon>
        <taxon>Cyprininae</taxon>
        <taxon>Carassius</taxon>
    </lineage>
</organism>
<keyword evidence="10" id="KW-0325">Glycoprotein</keyword>
<dbReference type="GO" id="GO:0060468">
    <property type="term" value="P:prevention of polyspermy"/>
    <property type="evidence" value="ECO:0007669"/>
    <property type="project" value="TreeGrafter"/>
</dbReference>
<keyword evidence="19" id="KW-0732">Signal</keyword>
<protein>
    <recommendedName>
        <fullName evidence="14">Zona pellucida sperm-binding protein 4</fullName>
    </recommendedName>
    <alternativeName>
        <fullName evidence="16">Zona pellucida glycoprotein 4</fullName>
    </alternativeName>
    <alternativeName>
        <fullName evidence="15">Zona pellucida protein B</fullName>
    </alternativeName>
</protein>
<dbReference type="GO" id="GO:0035804">
    <property type="term" value="F:structural constituent of egg coat"/>
    <property type="evidence" value="ECO:0007669"/>
    <property type="project" value="TreeGrafter"/>
</dbReference>
<feature type="compositionally biased region" description="Low complexity" evidence="18">
    <location>
        <begin position="45"/>
        <end position="68"/>
    </location>
</feature>
<evidence type="ECO:0000256" key="13">
    <source>
        <dbReference type="ARBA" id="ARBA00037545"/>
    </source>
</evidence>
<evidence type="ECO:0000256" key="2">
    <source>
        <dbReference type="ARBA" id="ARBA00022475"/>
    </source>
</evidence>
<comment type="subcellular location">
    <subcellularLocation>
        <location evidence="1">Cell membrane</location>
        <topology evidence="1">Single-pass type I membrane protein</topology>
    </subcellularLocation>
    <subcellularLocation>
        <location evidence="12">Zona pellucida</location>
    </subcellularLocation>
</comment>
<evidence type="ECO:0000256" key="11">
    <source>
        <dbReference type="ARBA" id="ARBA00023279"/>
    </source>
</evidence>
<keyword evidence="3" id="KW-0964">Secreted</keyword>
<dbReference type="GO" id="GO:0005886">
    <property type="term" value="C:plasma membrane"/>
    <property type="evidence" value="ECO:0007669"/>
    <property type="project" value="UniProtKB-SubCell"/>
</dbReference>
<dbReference type="InterPro" id="IPR000519">
    <property type="entry name" value="P_trefoil_dom"/>
</dbReference>
<dbReference type="SUPFAM" id="SSF57492">
    <property type="entry name" value="Trefoil"/>
    <property type="match status" value="1"/>
</dbReference>
<feature type="disulfide bond" evidence="17">
    <location>
        <begin position="356"/>
        <end position="371"/>
    </location>
</feature>
<dbReference type="CDD" id="cd00111">
    <property type="entry name" value="Trefoil"/>
    <property type="match status" value="1"/>
</dbReference>
<keyword evidence="7" id="KW-1133">Transmembrane helix</keyword>
<reference evidence="22" key="1">
    <citation type="submission" date="2013-07" db="EMBL/GenBank/DDBJ databases">
        <title>Molecular cloning of Pcc-dmrt1s and their specific expression patterns in Pengze crucian carp (Carassius auratus var. pengze) affected by 17-alpha-methyltestosterone.</title>
        <authorList>
            <person name="Zheng Y."/>
        </authorList>
    </citation>
    <scope>NUCLEOTIDE SEQUENCE</scope>
</reference>
<feature type="chain" id="PRO_5004666860" description="Zona pellucida sperm-binding protein 4" evidence="19">
    <location>
        <begin position="20"/>
        <end position="695"/>
    </location>
</feature>
<dbReference type="PANTHER" id="PTHR23343:SF31">
    <property type="entry name" value="ZONA PELLUCIDA SPERM-BINDING PROTEIN 4"/>
    <property type="match status" value="1"/>
</dbReference>